<dbReference type="STRING" id="1798182.GA0061081_10943"/>
<dbReference type="Gene3D" id="1.20.1380.10">
    <property type="entry name" value="Replication modulator SeqA, C-terminal DNA-binding domain"/>
    <property type="match status" value="1"/>
</dbReference>
<dbReference type="InterPro" id="IPR026577">
    <property type="entry name" value="SeqA_DNA-bd_C"/>
</dbReference>
<evidence type="ECO:0000313" key="7">
    <source>
        <dbReference type="EMBL" id="SCC19353.1"/>
    </source>
</evidence>
<evidence type="ECO:0000256" key="4">
    <source>
        <dbReference type="PIRNR" id="PIRNR019401"/>
    </source>
</evidence>
<evidence type="ECO:0000256" key="3">
    <source>
        <dbReference type="ARBA" id="ARBA00023125"/>
    </source>
</evidence>
<dbReference type="GO" id="GO:0003677">
    <property type="term" value="F:DNA binding"/>
    <property type="evidence" value="ECO:0007669"/>
    <property type="project" value="UniProtKB-KW"/>
</dbReference>
<gene>
    <name evidence="7" type="ORF">GA0061081_10943</name>
</gene>
<dbReference type="PIRSF" id="PIRSF019401">
    <property type="entry name" value="SeqA"/>
    <property type="match status" value="1"/>
</dbReference>
<protein>
    <recommendedName>
        <fullName evidence="4">Negative modulator of initiation of replication</fullName>
    </recommendedName>
</protein>
<dbReference type="Gene3D" id="1.10.1220.10">
    <property type="entry name" value="Met repressor-like"/>
    <property type="match status" value="1"/>
</dbReference>
<reference evidence="8" key="1">
    <citation type="submission" date="2016-08" db="EMBL/GenBank/DDBJ databases">
        <authorList>
            <person name="Varghese N."/>
            <person name="Submissions Spin"/>
        </authorList>
    </citation>
    <scope>NUCLEOTIDE SEQUENCE [LARGE SCALE GENOMIC DNA]</scope>
    <source>
        <strain evidence="8">R-53248</strain>
    </source>
</reference>
<name>A0A1C4CK25_9GAMM</name>
<dbReference type="SUPFAM" id="SSF82808">
    <property type="entry name" value="Replication modulator SeqA, C-terminal DNA-binding domain"/>
    <property type="match status" value="1"/>
</dbReference>
<dbReference type="GO" id="GO:0032297">
    <property type="term" value="P:negative regulation of DNA-templated DNA replication initiation"/>
    <property type="evidence" value="ECO:0007669"/>
    <property type="project" value="InterPro"/>
</dbReference>
<dbReference type="InterPro" id="IPR005621">
    <property type="entry name" value="SeqA"/>
</dbReference>
<keyword evidence="1 4" id="KW-0963">Cytoplasm</keyword>
<keyword evidence="8" id="KW-1185">Reference proteome</keyword>
<comment type="similarity">
    <text evidence="4">Belongs to the SeqA family.</text>
</comment>
<sequence length="167" mass="18945">MKTIEIDEELYQFIAGQTKHIGENASSILRRLLKIDQPTLAKQNITAQKESHYTPFNDLLTSDTFTNEKSIINRFILLLSALYNYNPALFAIAATSLHGSKRQYLAKDKQLLETSGKNTKPREIIGTPYWVISNTNTARKQYIIESIMSDMGISETMINQVTNAFLP</sequence>
<evidence type="ECO:0000313" key="8">
    <source>
        <dbReference type="Proteomes" id="UP000199670"/>
    </source>
</evidence>
<feature type="domain" description="Replication modulator SeqA C-terminal DNA-binding" evidence="5">
    <location>
        <begin position="56"/>
        <end position="163"/>
    </location>
</feature>
<evidence type="ECO:0000256" key="1">
    <source>
        <dbReference type="ARBA" id="ARBA00022490"/>
    </source>
</evidence>
<dbReference type="InterPro" id="IPR033761">
    <property type="entry name" value="SeqA_N"/>
</dbReference>
<dbReference type="EMBL" id="FMAQ01000009">
    <property type="protein sequence ID" value="SCC19353.1"/>
    <property type="molecule type" value="Genomic_DNA"/>
</dbReference>
<dbReference type="RefSeq" id="WP_091349483.1">
    <property type="nucleotide sequence ID" value="NZ_FMAQ01000009.1"/>
</dbReference>
<accession>A0A1C4CK25</accession>
<keyword evidence="3 4" id="KW-0238">DNA-binding</keyword>
<evidence type="ECO:0000259" key="5">
    <source>
        <dbReference type="Pfam" id="PF03925"/>
    </source>
</evidence>
<proteinExistence type="inferred from homology"/>
<dbReference type="GO" id="GO:0005737">
    <property type="term" value="C:cytoplasm"/>
    <property type="evidence" value="ECO:0007669"/>
    <property type="project" value="UniProtKB-SubCell"/>
</dbReference>
<dbReference type="GO" id="GO:0006355">
    <property type="term" value="P:regulation of DNA-templated transcription"/>
    <property type="evidence" value="ECO:0007669"/>
    <property type="project" value="InterPro"/>
</dbReference>
<dbReference type="InterPro" id="IPR010985">
    <property type="entry name" value="Ribbon_hlx_hlx"/>
</dbReference>
<comment type="function">
    <text evidence="4">Negative regulator of replication initiation, which contributes to regulation of DNA replication and ensures that replication initiation occurs exactly once per chromosome per cell cycle. Binds to pairs of hemimethylated GATC sequences in the oriC region, thus preventing assembly of replication proteins and re-initiation at newly replicated origins. Repression is relieved when the region becomes fully methylated.</text>
</comment>
<evidence type="ECO:0000259" key="6">
    <source>
        <dbReference type="Pfam" id="PF17206"/>
    </source>
</evidence>
<keyword evidence="2 4" id="KW-0236">DNA replication inhibitor</keyword>
<feature type="domain" description="Negative modulator of initiation of replication SeqA N-terminal" evidence="6">
    <location>
        <begin position="1"/>
        <end position="35"/>
    </location>
</feature>
<dbReference type="Pfam" id="PF03925">
    <property type="entry name" value="SeqA"/>
    <property type="match status" value="1"/>
</dbReference>
<comment type="subcellular location">
    <subcellularLocation>
        <location evidence="4">Cytoplasm</location>
    </subcellularLocation>
</comment>
<dbReference type="OrthoDB" id="5591069at2"/>
<dbReference type="Proteomes" id="UP000199670">
    <property type="component" value="Unassembled WGS sequence"/>
</dbReference>
<organism evidence="7 8">
    <name type="scientific">Gilliamella bombicola</name>
    <dbReference type="NCBI Taxonomy" id="1798182"/>
    <lineage>
        <taxon>Bacteria</taxon>
        <taxon>Pseudomonadati</taxon>
        <taxon>Pseudomonadota</taxon>
        <taxon>Gammaproteobacteria</taxon>
        <taxon>Orbales</taxon>
        <taxon>Orbaceae</taxon>
        <taxon>Gilliamella</taxon>
    </lineage>
</organism>
<dbReference type="SUPFAM" id="SSF47598">
    <property type="entry name" value="Ribbon-helix-helix"/>
    <property type="match status" value="1"/>
</dbReference>
<evidence type="ECO:0000256" key="2">
    <source>
        <dbReference type="ARBA" id="ARBA00022880"/>
    </source>
</evidence>
<dbReference type="InterPro" id="IPR013321">
    <property type="entry name" value="Arc_rbn_hlx_hlx"/>
</dbReference>
<dbReference type="Pfam" id="PF17206">
    <property type="entry name" value="SeqA_N"/>
    <property type="match status" value="1"/>
</dbReference>
<dbReference type="AlphaFoldDB" id="A0A1C4CK25"/>
<dbReference type="InterPro" id="IPR036835">
    <property type="entry name" value="SeqA_DNA-bd_C_sf"/>
</dbReference>